<keyword evidence="2" id="KW-1133">Transmembrane helix</keyword>
<name>A0ABD0J2J6_9CAEN</name>
<gene>
    <name evidence="3" type="ORF">BaRGS_00039688</name>
</gene>
<dbReference type="EMBL" id="JACVVK020000712">
    <property type="protein sequence ID" value="KAK7452833.1"/>
    <property type="molecule type" value="Genomic_DNA"/>
</dbReference>
<dbReference type="AlphaFoldDB" id="A0ABD0J2J6"/>
<comment type="caution">
    <text evidence="3">The sequence shown here is derived from an EMBL/GenBank/DDBJ whole genome shotgun (WGS) entry which is preliminary data.</text>
</comment>
<evidence type="ECO:0000256" key="2">
    <source>
        <dbReference type="SAM" id="Phobius"/>
    </source>
</evidence>
<feature type="region of interest" description="Disordered" evidence="1">
    <location>
        <begin position="59"/>
        <end position="97"/>
    </location>
</feature>
<proteinExistence type="predicted"/>
<feature type="transmembrane region" description="Helical" evidence="2">
    <location>
        <begin position="32"/>
        <end position="54"/>
    </location>
</feature>
<evidence type="ECO:0000313" key="4">
    <source>
        <dbReference type="Proteomes" id="UP001519460"/>
    </source>
</evidence>
<organism evidence="3 4">
    <name type="scientific">Batillaria attramentaria</name>
    <dbReference type="NCBI Taxonomy" id="370345"/>
    <lineage>
        <taxon>Eukaryota</taxon>
        <taxon>Metazoa</taxon>
        <taxon>Spiralia</taxon>
        <taxon>Lophotrochozoa</taxon>
        <taxon>Mollusca</taxon>
        <taxon>Gastropoda</taxon>
        <taxon>Caenogastropoda</taxon>
        <taxon>Sorbeoconcha</taxon>
        <taxon>Cerithioidea</taxon>
        <taxon>Batillariidae</taxon>
        <taxon>Batillaria</taxon>
    </lineage>
</organism>
<accession>A0ABD0J2J6</accession>
<reference evidence="3 4" key="1">
    <citation type="journal article" date="2023" name="Sci. Data">
        <title>Genome assembly of the Korean intertidal mud-creeper Batillaria attramentaria.</title>
        <authorList>
            <person name="Patra A.K."/>
            <person name="Ho P.T."/>
            <person name="Jun S."/>
            <person name="Lee S.J."/>
            <person name="Kim Y."/>
            <person name="Won Y.J."/>
        </authorList>
    </citation>
    <scope>NUCLEOTIDE SEQUENCE [LARGE SCALE GENOMIC DNA]</scope>
    <source>
        <strain evidence="3">Wonlab-2016</strain>
    </source>
</reference>
<keyword evidence="2" id="KW-0472">Membrane</keyword>
<keyword evidence="4" id="KW-1185">Reference proteome</keyword>
<evidence type="ECO:0000256" key="1">
    <source>
        <dbReference type="SAM" id="MobiDB-lite"/>
    </source>
</evidence>
<keyword evidence="2" id="KW-0812">Transmembrane</keyword>
<evidence type="ECO:0000313" key="3">
    <source>
        <dbReference type="EMBL" id="KAK7452833.1"/>
    </source>
</evidence>
<sequence>MMGAAVESENLKHDSFLLPKTGVAATKDENNAWIIGIVVAVLGLLLFTAVVFILHRKQRVPAESTESQVKSGVSEETVQLTTNTSSGSERNEEGPNV</sequence>
<protein>
    <submittedName>
        <fullName evidence="3">Uncharacterized protein</fullName>
    </submittedName>
</protein>
<dbReference type="Proteomes" id="UP001519460">
    <property type="component" value="Unassembled WGS sequence"/>
</dbReference>
<feature type="compositionally biased region" description="Polar residues" evidence="1">
    <location>
        <begin position="64"/>
        <end position="88"/>
    </location>
</feature>